<gene>
    <name evidence="2" type="ORF">FH965_02600</name>
</gene>
<sequence length="160" mass="17171">MEAATVGFTSAVSGPRLKVTFGKVAGPPESVQATVTNTGGGTADRLSFAALDTSVRQDPLKVFAVLKQVERLNEERKSSEPDEEYIESLKKQVAAEPLSRDTQTDDPRCVSIIAASQCRLDGLKTGESTQVSFKAQYASRLRWNAVPGEPLLAVKGVYPS</sequence>
<evidence type="ECO:0000313" key="2">
    <source>
        <dbReference type="EMBL" id="QDQ09584.1"/>
    </source>
</evidence>
<evidence type="ECO:0000313" key="3">
    <source>
        <dbReference type="Proteomes" id="UP000316806"/>
    </source>
</evidence>
<dbReference type="RefSeq" id="WP_144001162.1">
    <property type="nucleotide sequence ID" value="NZ_CP040916.1"/>
</dbReference>
<reference evidence="2 3" key="1">
    <citation type="journal article" date="2019" name="J. Ind. Microbiol. Biotechnol.">
        <title>The complete genomic sequence of Streptomyces spectabilis NRRL-2792 and identification of secondary metabolite biosynthetic gene clusters.</title>
        <authorList>
            <person name="Sinha A."/>
            <person name="Phillips-Salemka S."/>
            <person name="Niraula T.A."/>
            <person name="Short K.A."/>
            <person name="Niraula N.P."/>
        </authorList>
    </citation>
    <scope>NUCLEOTIDE SEQUENCE [LARGE SCALE GENOMIC DNA]</scope>
    <source>
        <strain evidence="2 3">NRRL 2792</strain>
    </source>
</reference>
<protein>
    <submittedName>
        <fullName evidence="2">Uncharacterized protein</fullName>
    </submittedName>
</protein>
<dbReference type="Proteomes" id="UP000316806">
    <property type="component" value="Chromosome"/>
</dbReference>
<evidence type="ECO:0000256" key="1">
    <source>
        <dbReference type="SAM" id="MobiDB-lite"/>
    </source>
</evidence>
<accession>A0A516R1P4</accession>
<name>A0A516R1P4_STRST</name>
<proteinExistence type="predicted"/>
<dbReference type="EMBL" id="CP040916">
    <property type="protein sequence ID" value="QDQ09584.1"/>
    <property type="molecule type" value="Genomic_DNA"/>
</dbReference>
<organism evidence="2 3">
    <name type="scientific">Streptomyces spectabilis</name>
    <dbReference type="NCBI Taxonomy" id="68270"/>
    <lineage>
        <taxon>Bacteria</taxon>
        <taxon>Bacillati</taxon>
        <taxon>Actinomycetota</taxon>
        <taxon>Actinomycetes</taxon>
        <taxon>Kitasatosporales</taxon>
        <taxon>Streptomycetaceae</taxon>
        <taxon>Streptomyces</taxon>
    </lineage>
</organism>
<feature type="region of interest" description="Disordered" evidence="1">
    <location>
        <begin position="73"/>
        <end position="104"/>
    </location>
</feature>
<dbReference type="AlphaFoldDB" id="A0A516R1P4"/>